<dbReference type="Proteomes" id="UP000265520">
    <property type="component" value="Unassembled WGS sequence"/>
</dbReference>
<comment type="caution">
    <text evidence="1">The sequence shown here is derived from an EMBL/GenBank/DDBJ whole genome shotgun (WGS) entry which is preliminary data.</text>
</comment>
<dbReference type="EMBL" id="LXQA010721024">
    <property type="protein sequence ID" value="MCI67644.1"/>
    <property type="molecule type" value="Genomic_DNA"/>
</dbReference>
<organism evidence="1 2">
    <name type="scientific">Trifolium medium</name>
    <dbReference type="NCBI Taxonomy" id="97028"/>
    <lineage>
        <taxon>Eukaryota</taxon>
        <taxon>Viridiplantae</taxon>
        <taxon>Streptophyta</taxon>
        <taxon>Embryophyta</taxon>
        <taxon>Tracheophyta</taxon>
        <taxon>Spermatophyta</taxon>
        <taxon>Magnoliopsida</taxon>
        <taxon>eudicotyledons</taxon>
        <taxon>Gunneridae</taxon>
        <taxon>Pentapetalae</taxon>
        <taxon>rosids</taxon>
        <taxon>fabids</taxon>
        <taxon>Fabales</taxon>
        <taxon>Fabaceae</taxon>
        <taxon>Papilionoideae</taxon>
        <taxon>50 kb inversion clade</taxon>
        <taxon>NPAAA clade</taxon>
        <taxon>Hologalegina</taxon>
        <taxon>IRL clade</taxon>
        <taxon>Trifolieae</taxon>
        <taxon>Trifolium</taxon>
    </lineage>
</organism>
<reference evidence="1 2" key="1">
    <citation type="journal article" date="2018" name="Front. Plant Sci.">
        <title>Red Clover (Trifolium pratense) and Zigzag Clover (T. medium) - A Picture of Genomic Similarities and Differences.</title>
        <authorList>
            <person name="Dluhosova J."/>
            <person name="Istvanek J."/>
            <person name="Nedelnik J."/>
            <person name="Repkova J."/>
        </authorList>
    </citation>
    <scope>NUCLEOTIDE SEQUENCE [LARGE SCALE GENOMIC DNA]</scope>
    <source>
        <strain evidence="2">cv. 10/8</strain>
        <tissue evidence="1">Leaf</tissue>
    </source>
</reference>
<name>A0A392U4L1_9FABA</name>
<proteinExistence type="predicted"/>
<feature type="non-terminal residue" evidence="1">
    <location>
        <position position="1"/>
    </location>
</feature>
<sequence length="83" mass="9330">QNPPWQQHYAWQYPHWAPPPCTYPSYWTRPNTGPKPQQDGILGSKPQNAIFTTTGPSPTDIDAALHTLHLAQSDPSWYMDTGA</sequence>
<protein>
    <submittedName>
        <fullName evidence="1">Uncharacterized protein</fullName>
    </submittedName>
</protein>
<evidence type="ECO:0000313" key="1">
    <source>
        <dbReference type="EMBL" id="MCI67644.1"/>
    </source>
</evidence>
<dbReference type="AlphaFoldDB" id="A0A392U4L1"/>
<accession>A0A392U4L1</accession>
<keyword evidence="2" id="KW-1185">Reference proteome</keyword>
<evidence type="ECO:0000313" key="2">
    <source>
        <dbReference type="Proteomes" id="UP000265520"/>
    </source>
</evidence>
<feature type="non-terminal residue" evidence="1">
    <location>
        <position position="83"/>
    </location>
</feature>